<dbReference type="Gene3D" id="1.10.1200.10">
    <property type="entry name" value="ACP-like"/>
    <property type="match status" value="2"/>
</dbReference>
<protein>
    <recommendedName>
        <fullName evidence="4">Carrier domain-containing protein</fullName>
    </recommendedName>
</protein>
<dbReference type="GO" id="GO:0008610">
    <property type="term" value="P:lipid biosynthetic process"/>
    <property type="evidence" value="ECO:0007669"/>
    <property type="project" value="UniProtKB-ARBA"/>
</dbReference>
<dbReference type="InterPro" id="IPR036736">
    <property type="entry name" value="ACP-like_sf"/>
</dbReference>
<dbReference type="InterPro" id="IPR006162">
    <property type="entry name" value="Ppantetheine_attach_site"/>
</dbReference>
<dbReference type="UniPathway" id="UPA00011"/>
<dbReference type="FunFam" id="1.10.1200.10:FF:000005">
    <property type="entry name" value="Nonribosomal peptide synthetase 1"/>
    <property type="match status" value="1"/>
</dbReference>
<evidence type="ECO:0000256" key="3">
    <source>
        <dbReference type="ARBA" id="ARBA00022553"/>
    </source>
</evidence>
<dbReference type="EMBL" id="LQYE01000027">
    <property type="protein sequence ID" value="OAT67952.1"/>
    <property type="molecule type" value="Genomic_DNA"/>
</dbReference>
<comment type="cofactor">
    <cofactor evidence="1">
        <name>pantetheine 4'-phosphate</name>
        <dbReference type="ChEBI" id="CHEBI:47942"/>
    </cofactor>
</comment>
<dbReference type="Gene3D" id="3.30.559.10">
    <property type="entry name" value="Chloramphenicol acetyltransferase-like domain"/>
    <property type="match status" value="3"/>
</dbReference>
<dbReference type="GO" id="GO:0044550">
    <property type="term" value="P:secondary metabolite biosynthetic process"/>
    <property type="evidence" value="ECO:0007669"/>
    <property type="project" value="TreeGrafter"/>
</dbReference>
<dbReference type="GO" id="GO:0005829">
    <property type="term" value="C:cytosol"/>
    <property type="evidence" value="ECO:0007669"/>
    <property type="project" value="TreeGrafter"/>
</dbReference>
<dbReference type="Pfam" id="PF00501">
    <property type="entry name" value="AMP-binding"/>
    <property type="match status" value="2"/>
</dbReference>
<dbReference type="Pfam" id="PF00550">
    <property type="entry name" value="PP-binding"/>
    <property type="match status" value="2"/>
</dbReference>
<evidence type="ECO:0000256" key="2">
    <source>
        <dbReference type="ARBA" id="ARBA00022450"/>
    </source>
</evidence>
<organism evidence="5 6">
    <name type="scientific">Mycobacteroides immunogenum</name>
    <dbReference type="NCBI Taxonomy" id="83262"/>
    <lineage>
        <taxon>Bacteria</taxon>
        <taxon>Bacillati</taxon>
        <taxon>Actinomycetota</taxon>
        <taxon>Actinomycetes</taxon>
        <taxon>Mycobacteriales</taxon>
        <taxon>Mycobacteriaceae</taxon>
        <taxon>Mycobacteroides</taxon>
    </lineage>
</organism>
<dbReference type="PANTHER" id="PTHR45527:SF1">
    <property type="entry name" value="FATTY ACID SYNTHASE"/>
    <property type="match status" value="1"/>
</dbReference>
<dbReference type="Gene3D" id="3.30.300.30">
    <property type="match status" value="2"/>
</dbReference>
<evidence type="ECO:0000259" key="4">
    <source>
        <dbReference type="PROSITE" id="PS50075"/>
    </source>
</evidence>
<dbReference type="InterPro" id="IPR009081">
    <property type="entry name" value="PP-bd_ACP"/>
</dbReference>
<dbReference type="SUPFAM" id="SSF47336">
    <property type="entry name" value="ACP-like"/>
    <property type="match status" value="2"/>
</dbReference>
<accession>A0A179V9X2</accession>
<dbReference type="PROSITE" id="PS00455">
    <property type="entry name" value="AMP_BINDING"/>
    <property type="match status" value="2"/>
</dbReference>
<dbReference type="Gene3D" id="3.30.559.30">
    <property type="entry name" value="Nonribosomal peptide synthetase, condensation domain"/>
    <property type="match status" value="3"/>
</dbReference>
<evidence type="ECO:0000313" key="6">
    <source>
        <dbReference type="Proteomes" id="UP000186919"/>
    </source>
</evidence>
<dbReference type="CDD" id="cd19531">
    <property type="entry name" value="LCL_NRPS-like"/>
    <property type="match status" value="2"/>
</dbReference>
<dbReference type="CDD" id="cd12117">
    <property type="entry name" value="A_NRPS_Srf_like"/>
    <property type="match status" value="2"/>
</dbReference>
<dbReference type="Proteomes" id="UP000186919">
    <property type="component" value="Unassembled WGS sequence"/>
</dbReference>
<name>A0A179V9X2_9MYCO</name>
<dbReference type="InterPro" id="IPR000873">
    <property type="entry name" value="AMP-dep_synth/lig_dom"/>
</dbReference>
<dbReference type="Gene3D" id="2.30.38.10">
    <property type="entry name" value="Luciferase, Domain 3"/>
    <property type="match status" value="2"/>
</dbReference>
<dbReference type="GO" id="GO:0043041">
    <property type="term" value="P:amino acid activation for nonribosomal peptide biosynthetic process"/>
    <property type="evidence" value="ECO:0007669"/>
    <property type="project" value="TreeGrafter"/>
</dbReference>
<gene>
    <name evidence="5" type="ORF">AWB85_08730</name>
</gene>
<dbReference type="NCBIfam" id="TIGR01733">
    <property type="entry name" value="AA-adenyl-dom"/>
    <property type="match status" value="2"/>
</dbReference>
<dbReference type="InterPro" id="IPR025110">
    <property type="entry name" value="AMP-bd_C"/>
</dbReference>
<dbReference type="Gene3D" id="3.40.50.980">
    <property type="match status" value="4"/>
</dbReference>
<comment type="caution">
    <text evidence="5">The sequence shown here is derived from an EMBL/GenBank/DDBJ whole genome shotgun (WGS) entry which is preliminary data.</text>
</comment>
<dbReference type="SUPFAM" id="SSF56801">
    <property type="entry name" value="Acetyl-CoA synthetase-like"/>
    <property type="match status" value="2"/>
</dbReference>
<dbReference type="InterPro" id="IPR023213">
    <property type="entry name" value="CAT-like_dom_sf"/>
</dbReference>
<dbReference type="PROSITE" id="PS00012">
    <property type="entry name" value="PHOSPHOPANTETHEINE"/>
    <property type="match status" value="1"/>
</dbReference>
<dbReference type="Pfam" id="PF13193">
    <property type="entry name" value="AMP-binding_C"/>
    <property type="match status" value="2"/>
</dbReference>
<dbReference type="SMART" id="SM00823">
    <property type="entry name" value="PKS_PP"/>
    <property type="match status" value="2"/>
</dbReference>
<sequence>MFRPRGGGVAVTATGAYPLTPAQQRMWIVHRLNPASTAYNSPVVRTLRGPMDPQRLQRALAQLVRRHDQLHVSFAVLGGEPVQTIIEGVSPEFHYLEDIAAEDVSRTITDFIRPFALDRAPLLRAALLHLPDGAEGVPSYVLVLDLHHIVCDLTSEEILVHDLLAIYHDLPLPEVKVSFVEHARRDVTHSTASLRQKDEDFWCSTLAGELPVLRLPTDHRRPGVFDFRGTIRHFPVGSERTASLRAFAASQGVSIQDVVLTAVFVLLAKYSFQDDLIVGVPREFRPEDDLAEVVGLFLNTLPIRADVHPDKAARTLLAEISDSTHDASRHFRCDVGHLVERLRPPRDPSRNPLYDVLFFHHRVRTQTYSTLDAVPRQFRHDKAEVDLTFGLLETDGRLDFSIEFATSIFDSSTIDRMAKHLLAVVDSIVASPEIAVGDVDILDAGERRLIASFNRTTRVCPEGTIDSLFDAQVARLPDHPAIRSRGETVSYRELDARANKVANLLRAHGITAGDVVALLTHSSVDAVAGMLGILKSGCAYLPIAPNLPTGRIADMLGSAGATLVLVEHLPAGELGADVVELRLAEDHCAEPQPARECDPAALSCVLYTSGSTGRPKGTLVRHFNVVHTVVGSNYLEILPTDRLLQLAGLGFDASLLEVFGGLLNGATVVVADEASRRDLGRIAHLLDEEHITVTFMTSALFNAMVDEKPAALSGLRAILTGGECASADHMRRALRYLRPGVLSHVYGPTEGTVFTTHYPVNEVADGATTVPIGYPLSNRRISIVNGRSPVPVGVVGELCIAGGGLVAGYLDQALTAERFVHIAGERCYRTGDIAKWRDDGAIEFIGRRDRQVKIRGFRIEPEEVEAVLRSHPGVREAVVVVDHDTRGDKRLRSLYTRTIGSALAPEALAAHARRILPDYMIPALISVVEAFPLDANGKVDRRNLPSNSDDSLRGPTDHLPVTHDEKAIAAIWMDLLNLGAVDIHRDFFDCGGHSLTATILSSRLEEALDVPVTLRDIFEHPTVAELATHLSGIRRSRRPAHRMPHAPRLSHYPLSFSERMVYAHQHAGTRNHGYHSIFPMLIAGVLDVERLESALRAVIRRHDAFRSGFQLRDGVPVKTVADHVDFHLTQAEGTEADVAAMAARLREEYDLAAPPLFRASLLRVGEQRHIFVLANHHIISDGVTEALLMREISRLYRGESLDPDVLRYTDYTLWEQGRWEEGGYRAQERYWLKQLRGPLPVLELPMDRPRPAEMNFAGHTITLRLDSAQTRRLRDEAAAHRTTLFTILFATYSTLLHEYSGHEDLVIGVPVANRTHPDVESTAGMFVNMVPWRTRPRADMAFGDYVEAIKAAAVAVFENQDYPFEQIVQQVQGHRDPSRNPLFDTMFVFHSTGPAILDIEGLHIEPYPVPETSAKVDLTLDALEYADEIRLSFTYATALFHEDTIARTAKSFCHLVSEIIAHPEKPLGQLRCVPQANDPCAIGVMGSSVETYAKDASLYQVFAQCVRRYAGRAALRSRDSELTYAQLHERAEAMAVRLQELGVIAGEPVALLTPRSVEMVVGIWAILRVGCTYVPIDPALPPSRIHAILSDSGSRVCLTTAMIRAATREGEVAGLPPLGPPAAPAYVMYTSGSTGKPKGIAVTHHGVLRTVMSPNDLTVTPEDSVLQLVNYAFDLSVFDIFGSLLNGATLVLPQHDDITDPERFAAVIDEYAVTMVMMTTALFNAYVDIDPAIFAPLRKVLFGGERASAAHVDKAFARLGAGKLVNVYGPTEATVCSTTYTIDGPAEDVPIGKPLPNTRLYVLDSRRRPTPLGVPGELYVGGDGVALGYWGAPALTSECFVPDPWTPGQIMYKTGDLVKRRADGNLLYLKRIDHQIKLRGFRIEPAEIEAHLNTHPGIGQCAVVVTGDRLVAHYTSTEAVDDAKLKTHLRASLPYYMVPDHLVRCAQLPLTPNGKIDRRALCTRPIAPSSRHAHPPPNKPVEKLLAALWCSVFGRDAVGLDENFYALGGHSLKALQIVSLLRTRGYALSVSDLFRHPTIRAVAPVVRHLDTASWAPQAVTSSDGFPLSAVQNRFFQRDLVDRNMFNSPFLVELMEPIAADLVEEAVRSIVRRHRILTARFEEHGPGRWRQHYQESEPKECFARVDLGRLPPSEHNAAIHAYGSAIQNQFAISSGHLYRVVLFDNYRHSRRPALLFLFHHLVFDGASREIVLDELRRHCRGEPIRGGGAAPYDEWCVRLRRYATEGSFAPNAAALQTMVARGEPFLPDSNPRRLAFQREMRHHRTRPLDGGTDVSRLEYAVETLQANVLHLLLAAFGHACHELQPRTSLPLYVMSAQRESFLDDVDLTQSVGFFAGAYPVLLDISPGDIDRTAQNVKEVLLSTPKAGLDYLVTRFMSVAGGPYEGLDHPYPMLFHYADERDRGSHGFCVPLKIPVGSTHSPRNPSAYLINVTATLDAEGLGLTIYYSGAHFDQITISRLARSFERHLRDIARINLHQEVIR</sequence>
<keyword evidence="3" id="KW-0597">Phosphoprotein</keyword>
<dbReference type="PROSITE" id="PS50075">
    <property type="entry name" value="CARRIER"/>
    <property type="match status" value="2"/>
</dbReference>
<dbReference type="GO" id="GO:0031177">
    <property type="term" value="F:phosphopantetheine binding"/>
    <property type="evidence" value="ECO:0007669"/>
    <property type="project" value="InterPro"/>
</dbReference>
<dbReference type="GO" id="GO:0003824">
    <property type="term" value="F:catalytic activity"/>
    <property type="evidence" value="ECO:0007669"/>
    <property type="project" value="InterPro"/>
</dbReference>
<dbReference type="InterPro" id="IPR020845">
    <property type="entry name" value="AMP-binding_CS"/>
</dbReference>
<dbReference type="InterPro" id="IPR045851">
    <property type="entry name" value="AMP-bd_C_sf"/>
</dbReference>
<dbReference type="InterPro" id="IPR020806">
    <property type="entry name" value="PKS_PP-bd"/>
</dbReference>
<keyword evidence="2" id="KW-0596">Phosphopantetheine</keyword>
<evidence type="ECO:0000256" key="1">
    <source>
        <dbReference type="ARBA" id="ARBA00001957"/>
    </source>
</evidence>
<proteinExistence type="predicted"/>
<dbReference type="SUPFAM" id="SSF52777">
    <property type="entry name" value="CoA-dependent acyltransferases"/>
    <property type="match status" value="6"/>
</dbReference>
<dbReference type="InterPro" id="IPR010071">
    <property type="entry name" value="AA_adenyl_dom"/>
</dbReference>
<dbReference type="PANTHER" id="PTHR45527">
    <property type="entry name" value="NONRIBOSOMAL PEPTIDE SYNTHETASE"/>
    <property type="match status" value="1"/>
</dbReference>
<reference evidence="5 6" key="1">
    <citation type="submission" date="2016-01" db="EMBL/GenBank/DDBJ databases">
        <title>Mycobacterium immunogenum strain CD11_6 genome sequencing and assembly.</title>
        <authorList>
            <person name="Kaur G."/>
            <person name="Nair G.R."/>
            <person name="Mayilraj S."/>
        </authorList>
    </citation>
    <scope>NUCLEOTIDE SEQUENCE [LARGE SCALE GENOMIC DNA]</scope>
    <source>
        <strain evidence="5 6">CD11-6</strain>
    </source>
</reference>
<dbReference type="Pfam" id="PF00668">
    <property type="entry name" value="Condensation"/>
    <property type="match status" value="3"/>
</dbReference>
<evidence type="ECO:0000313" key="5">
    <source>
        <dbReference type="EMBL" id="OAT67952.1"/>
    </source>
</evidence>
<feature type="domain" description="Carrier" evidence="4">
    <location>
        <begin position="1976"/>
        <end position="2050"/>
    </location>
</feature>
<dbReference type="InterPro" id="IPR001242">
    <property type="entry name" value="Condensation_dom"/>
</dbReference>
<feature type="domain" description="Carrier" evidence="4">
    <location>
        <begin position="959"/>
        <end position="1034"/>
    </location>
</feature>